<feature type="domain" description="DNA2/NAM7 helicase-like C-terminal" evidence="5">
    <location>
        <begin position="286"/>
        <end position="395"/>
    </location>
</feature>
<dbReference type="Gene3D" id="3.40.50.300">
    <property type="entry name" value="P-loop containing nucleotide triphosphate hydrolases"/>
    <property type="match status" value="2"/>
</dbReference>
<dbReference type="GO" id="GO:0016787">
    <property type="term" value="F:hydrolase activity"/>
    <property type="evidence" value="ECO:0007669"/>
    <property type="project" value="UniProtKB-KW"/>
</dbReference>
<keyword evidence="3 6" id="KW-0347">Helicase</keyword>
<dbReference type="AlphaFoldDB" id="A0A8J3FJC1"/>
<dbReference type="InterPro" id="IPR050534">
    <property type="entry name" value="Coronavir_polyprotein_1ab"/>
</dbReference>
<evidence type="ECO:0000313" key="7">
    <source>
        <dbReference type="Proteomes" id="UP000662200"/>
    </source>
</evidence>
<gene>
    <name evidence="6" type="ORF">GCM10010124_31060</name>
</gene>
<reference evidence="6" key="1">
    <citation type="journal article" date="2014" name="Int. J. Syst. Evol. Microbiol.">
        <title>Complete genome sequence of Corynebacterium casei LMG S-19264T (=DSM 44701T), isolated from a smear-ripened cheese.</title>
        <authorList>
            <consortium name="US DOE Joint Genome Institute (JGI-PGF)"/>
            <person name="Walter F."/>
            <person name="Albersmeier A."/>
            <person name="Kalinowski J."/>
            <person name="Ruckert C."/>
        </authorList>
    </citation>
    <scope>NUCLEOTIDE SEQUENCE</scope>
    <source>
        <strain evidence="6">JCM 3091</strain>
    </source>
</reference>
<keyword evidence="2" id="KW-0378">Hydrolase</keyword>
<dbReference type="GO" id="GO:0005524">
    <property type="term" value="F:ATP binding"/>
    <property type="evidence" value="ECO:0007669"/>
    <property type="project" value="UniProtKB-KW"/>
</dbReference>
<keyword evidence="7" id="KW-1185">Reference proteome</keyword>
<protein>
    <submittedName>
        <fullName evidence="6">Helicase</fullName>
    </submittedName>
</protein>
<organism evidence="6 7">
    <name type="scientific">Pilimelia terevasa</name>
    <dbReference type="NCBI Taxonomy" id="53372"/>
    <lineage>
        <taxon>Bacteria</taxon>
        <taxon>Bacillati</taxon>
        <taxon>Actinomycetota</taxon>
        <taxon>Actinomycetes</taxon>
        <taxon>Micromonosporales</taxon>
        <taxon>Micromonosporaceae</taxon>
        <taxon>Pilimelia</taxon>
    </lineage>
</organism>
<proteinExistence type="predicted"/>
<evidence type="ECO:0000259" key="5">
    <source>
        <dbReference type="Pfam" id="PF13087"/>
    </source>
</evidence>
<accession>A0A8J3FJC1</accession>
<evidence type="ECO:0000313" key="6">
    <source>
        <dbReference type="EMBL" id="GGK36240.1"/>
    </source>
</evidence>
<dbReference type="SUPFAM" id="SSF52540">
    <property type="entry name" value="P-loop containing nucleoside triphosphate hydrolases"/>
    <property type="match status" value="1"/>
</dbReference>
<reference evidence="6" key="2">
    <citation type="submission" date="2020-09" db="EMBL/GenBank/DDBJ databases">
        <authorList>
            <person name="Sun Q."/>
            <person name="Ohkuma M."/>
        </authorList>
    </citation>
    <scope>NUCLEOTIDE SEQUENCE</scope>
    <source>
        <strain evidence="6">JCM 3091</strain>
    </source>
</reference>
<keyword evidence="4" id="KW-0067">ATP-binding</keyword>
<evidence type="ECO:0000256" key="2">
    <source>
        <dbReference type="ARBA" id="ARBA00022801"/>
    </source>
</evidence>
<dbReference type="InterPro" id="IPR027417">
    <property type="entry name" value="P-loop_NTPase"/>
</dbReference>
<evidence type="ECO:0000256" key="4">
    <source>
        <dbReference type="ARBA" id="ARBA00022840"/>
    </source>
</evidence>
<dbReference type="InterPro" id="IPR041679">
    <property type="entry name" value="DNA2/NAM7-like_C"/>
</dbReference>
<dbReference type="Pfam" id="PF13604">
    <property type="entry name" value="AAA_30"/>
    <property type="match status" value="1"/>
</dbReference>
<name>A0A8J3FJC1_9ACTN</name>
<dbReference type="Proteomes" id="UP000662200">
    <property type="component" value="Unassembled WGS sequence"/>
</dbReference>
<dbReference type="EMBL" id="BMQC01000011">
    <property type="protein sequence ID" value="GGK36240.1"/>
    <property type="molecule type" value="Genomic_DNA"/>
</dbReference>
<sequence length="442" mass="48205">MIAPQDRAEIKMAEILDAFTSGGHRGVVVDSPPGAGKSTLVGRVAAEIAMGGDTVVVVAQTNAQVDDLVAKIATRLPGLIIGRLSRDGYLPSPMLLLPNIQVASRVDDLPDCRVVVGTAAKWAQVQSVRTWPWAIVDEAYQMRSDMLLLIVPLFKRMLFVGDPGQLDPFSPIDGERWAGLPWDPMQSAVAVLLRNNPEIVPHELPVTWRLPASAARLIKTAFYPYSEFVPGTRDDERAMHVPTVGIRRAAVDEVIDLAAGTGWGFLELPHRNTLRTDTETVTATADVAVRLLQRGTETVCEQAPGGRRLTAARIAVGAAHRDQVAAITRALQNRGEIADGIRVDTANRLQGAEFDITVILHPLSGRIDATPFHLTPGRLCVLTSRHRQACIVVGRRGIPELLDAHPDTEPVHLKDFIKFPDGWEANQAVLAHLSNHRVRVHH</sequence>
<dbReference type="RefSeq" id="WP_189115057.1">
    <property type="nucleotide sequence ID" value="NZ_BMQC01000011.1"/>
</dbReference>
<keyword evidence="1" id="KW-0547">Nucleotide-binding</keyword>
<evidence type="ECO:0000256" key="3">
    <source>
        <dbReference type="ARBA" id="ARBA00022806"/>
    </source>
</evidence>
<dbReference type="GO" id="GO:0043139">
    <property type="term" value="F:5'-3' DNA helicase activity"/>
    <property type="evidence" value="ECO:0007669"/>
    <property type="project" value="TreeGrafter"/>
</dbReference>
<dbReference type="PANTHER" id="PTHR43788">
    <property type="entry name" value="DNA2/NAM7 HELICASE FAMILY MEMBER"/>
    <property type="match status" value="1"/>
</dbReference>
<comment type="caution">
    <text evidence="6">The sequence shown here is derived from an EMBL/GenBank/DDBJ whole genome shotgun (WGS) entry which is preliminary data.</text>
</comment>
<evidence type="ECO:0000256" key="1">
    <source>
        <dbReference type="ARBA" id="ARBA00022741"/>
    </source>
</evidence>
<dbReference type="PANTHER" id="PTHR43788:SF8">
    <property type="entry name" value="DNA-BINDING PROTEIN SMUBP-2"/>
    <property type="match status" value="1"/>
</dbReference>
<dbReference type="Pfam" id="PF13087">
    <property type="entry name" value="AAA_12"/>
    <property type="match status" value="1"/>
</dbReference>